<evidence type="ECO:0000313" key="15">
    <source>
        <dbReference type="Proteomes" id="UP000472260"/>
    </source>
</evidence>
<accession>A0A671S366</accession>
<dbReference type="GO" id="GO:0008499">
    <property type="term" value="F:N-acetyl-beta-D-glucosaminide beta-(1,3)-galactosyltransferase activity"/>
    <property type="evidence" value="ECO:0007669"/>
    <property type="project" value="TreeGrafter"/>
</dbReference>
<evidence type="ECO:0000256" key="9">
    <source>
        <dbReference type="ARBA" id="ARBA00023034"/>
    </source>
</evidence>
<evidence type="ECO:0000256" key="13">
    <source>
        <dbReference type="RuleBase" id="RU363063"/>
    </source>
</evidence>
<evidence type="ECO:0000256" key="10">
    <source>
        <dbReference type="ARBA" id="ARBA00023098"/>
    </source>
</evidence>
<evidence type="ECO:0000256" key="2">
    <source>
        <dbReference type="ARBA" id="ARBA00004922"/>
    </source>
</evidence>
<dbReference type="GO" id="GO:0006493">
    <property type="term" value="P:protein O-linked glycosylation"/>
    <property type="evidence" value="ECO:0007669"/>
    <property type="project" value="TreeGrafter"/>
</dbReference>
<evidence type="ECO:0000256" key="5">
    <source>
        <dbReference type="ARBA" id="ARBA00022679"/>
    </source>
</evidence>
<dbReference type="Proteomes" id="UP000472260">
    <property type="component" value="Unassembled WGS sequence"/>
</dbReference>
<evidence type="ECO:0000256" key="4">
    <source>
        <dbReference type="ARBA" id="ARBA00022676"/>
    </source>
</evidence>
<dbReference type="AlphaFoldDB" id="A0A671S366"/>
<dbReference type="GeneID" id="107681239"/>
<dbReference type="RefSeq" id="XP_016332958.1">
    <property type="nucleotide sequence ID" value="XM_016477472.1"/>
</dbReference>
<keyword evidence="9 13" id="KW-0333">Golgi apparatus</keyword>
<reference evidence="14" key="2">
    <citation type="submission" date="2025-09" db="UniProtKB">
        <authorList>
            <consortium name="Ensembl"/>
        </authorList>
    </citation>
    <scope>IDENTIFICATION</scope>
</reference>
<keyword evidence="15" id="KW-1185">Reference proteome</keyword>
<sequence length="326" mass="38010">MRKRSRYKLLEYFAIAGLITFVVILVFNSTIRPSLPKKTPAPKELYNVISPSTYKFILNQPELCENISPFLVLVIPVTLKDTEARTAIRRTWGQDGLIPRVTILHLFVIGQPAQRDPVLQEHLEKESKEYGDIIQMDFVDSYHNLTIKTMMIMNWIATYCQGAWYAMKIDADIFLNVRYLVDYLHDQSKSSRKDYITGSVISDAVPHRDSFNKWYISEGLYPDSWYPPYVSGAAYVFSTDLARKISWASRFVRPIPLEDVYVGLCLHVLGVKPVYATKFLGFRNLFEVRRLKYERCTFAKRIIVNGFNPQNLLRIWHDFQKSYFTC</sequence>
<gene>
    <name evidence="14" type="primary">b3galt8</name>
</gene>
<dbReference type="SUPFAM" id="SSF53448">
    <property type="entry name" value="Nucleotide-diphospho-sugar transferases"/>
    <property type="match status" value="1"/>
</dbReference>
<evidence type="ECO:0000256" key="6">
    <source>
        <dbReference type="ARBA" id="ARBA00022692"/>
    </source>
</evidence>
<dbReference type="FunFam" id="3.90.550.50:FF:000001">
    <property type="entry name" value="Hexosyltransferase"/>
    <property type="match status" value="1"/>
</dbReference>
<proteinExistence type="inferred from homology"/>
<evidence type="ECO:0000256" key="8">
    <source>
        <dbReference type="ARBA" id="ARBA00022989"/>
    </source>
</evidence>
<dbReference type="GO" id="GO:0000139">
    <property type="term" value="C:Golgi membrane"/>
    <property type="evidence" value="ECO:0007669"/>
    <property type="project" value="UniProtKB-SubCell"/>
</dbReference>
<organism evidence="14 15">
    <name type="scientific">Sinocyclocheilus anshuiensis</name>
    <dbReference type="NCBI Taxonomy" id="1608454"/>
    <lineage>
        <taxon>Eukaryota</taxon>
        <taxon>Metazoa</taxon>
        <taxon>Chordata</taxon>
        <taxon>Craniata</taxon>
        <taxon>Vertebrata</taxon>
        <taxon>Euteleostomi</taxon>
        <taxon>Actinopterygii</taxon>
        <taxon>Neopterygii</taxon>
        <taxon>Teleostei</taxon>
        <taxon>Ostariophysi</taxon>
        <taxon>Cypriniformes</taxon>
        <taxon>Cyprinidae</taxon>
        <taxon>Cyprininae</taxon>
        <taxon>Sinocyclocheilus</taxon>
    </lineage>
</organism>
<dbReference type="Gene3D" id="3.90.550.50">
    <property type="match status" value="1"/>
</dbReference>
<dbReference type="CTD" id="100003996"/>
<keyword evidence="6 13" id="KW-0812">Transmembrane</keyword>
<dbReference type="InterPro" id="IPR002659">
    <property type="entry name" value="Glyco_trans_31"/>
</dbReference>
<evidence type="ECO:0000256" key="1">
    <source>
        <dbReference type="ARBA" id="ARBA00004323"/>
    </source>
</evidence>
<evidence type="ECO:0000256" key="7">
    <source>
        <dbReference type="ARBA" id="ARBA00022968"/>
    </source>
</evidence>
<dbReference type="PANTHER" id="PTHR11214">
    <property type="entry name" value="BETA-1,3-N-ACETYLGLUCOSAMINYLTRANSFERASE"/>
    <property type="match status" value="1"/>
</dbReference>
<protein>
    <recommendedName>
        <fullName evidence="13">Hexosyltransferase</fullName>
        <ecNumber evidence="13">2.4.1.-</ecNumber>
    </recommendedName>
</protein>
<dbReference type="Pfam" id="PF01762">
    <property type="entry name" value="Galactosyl_T"/>
    <property type="match status" value="1"/>
</dbReference>
<comment type="similarity">
    <text evidence="3 13">Belongs to the glycosyltransferase 31 family.</text>
</comment>
<evidence type="ECO:0000313" key="14">
    <source>
        <dbReference type="Ensembl" id="ENSSANP00000090044.1"/>
    </source>
</evidence>
<keyword evidence="7 13" id="KW-0735">Signal-anchor</keyword>
<keyword evidence="11 13" id="KW-0472">Membrane</keyword>
<keyword evidence="4 13" id="KW-0328">Glycosyltransferase</keyword>
<keyword evidence="8 13" id="KW-1133">Transmembrane helix</keyword>
<dbReference type="EC" id="2.4.1.-" evidence="13"/>
<name>A0A671S366_9TELE</name>
<dbReference type="KEGG" id="sanh:107681239"/>
<evidence type="ECO:0000256" key="11">
    <source>
        <dbReference type="ARBA" id="ARBA00023136"/>
    </source>
</evidence>
<keyword evidence="12" id="KW-0325">Glycoprotein</keyword>
<comment type="subcellular location">
    <subcellularLocation>
        <location evidence="1 13">Golgi apparatus membrane</location>
        <topology evidence="1 13">Single-pass type II membrane protein</topology>
    </subcellularLocation>
</comment>
<dbReference type="Ensembl" id="ENSSANT00000095651.1">
    <property type="protein sequence ID" value="ENSSANP00000090044.1"/>
    <property type="gene ID" value="ENSSANG00000044536.1"/>
</dbReference>
<dbReference type="InterPro" id="IPR029044">
    <property type="entry name" value="Nucleotide-diphossugar_trans"/>
</dbReference>
<keyword evidence="5" id="KW-0808">Transferase</keyword>
<comment type="pathway">
    <text evidence="2">Protein modification; protein glycosylation.</text>
</comment>
<reference evidence="14" key="1">
    <citation type="submission" date="2025-08" db="UniProtKB">
        <authorList>
            <consortium name="Ensembl"/>
        </authorList>
    </citation>
    <scope>IDENTIFICATION</scope>
</reference>
<evidence type="ECO:0000256" key="12">
    <source>
        <dbReference type="ARBA" id="ARBA00023180"/>
    </source>
</evidence>
<dbReference type="GO" id="GO:0006629">
    <property type="term" value="P:lipid metabolic process"/>
    <property type="evidence" value="ECO:0007669"/>
    <property type="project" value="UniProtKB-KW"/>
</dbReference>
<dbReference type="PANTHER" id="PTHR11214:SF361">
    <property type="entry name" value="HEXOSYLTRANSFERASE"/>
    <property type="match status" value="1"/>
</dbReference>
<feature type="transmembrane region" description="Helical" evidence="13">
    <location>
        <begin position="12"/>
        <end position="31"/>
    </location>
</feature>
<evidence type="ECO:0000256" key="3">
    <source>
        <dbReference type="ARBA" id="ARBA00008661"/>
    </source>
</evidence>
<dbReference type="OrthoDB" id="5957813at2759"/>
<keyword evidence="10" id="KW-0443">Lipid metabolism</keyword>